<name>A0A9W7DE46_AMBMO</name>
<evidence type="ECO:0000256" key="5">
    <source>
        <dbReference type="RuleBase" id="RU367107"/>
    </source>
</evidence>
<dbReference type="GO" id="GO:0031848">
    <property type="term" value="P:protection from non-homologous end joining at telomere"/>
    <property type="evidence" value="ECO:0007669"/>
    <property type="project" value="TreeGrafter"/>
</dbReference>
<comment type="subcellular location">
    <subcellularLocation>
        <location evidence="5">Nucleus</location>
    </subcellularLocation>
    <subcellularLocation>
        <location evidence="5">Chromosome</location>
        <location evidence="5">Telomere</location>
    </subcellularLocation>
</comment>
<evidence type="ECO:0000256" key="6">
    <source>
        <dbReference type="SAM" id="MobiDB-lite"/>
    </source>
</evidence>
<evidence type="ECO:0000256" key="3">
    <source>
        <dbReference type="ARBA" id="ARBA00022895"/>
    </source>
</evidence>
<proteinExistence type="inferred from homology"/>
<keyword evidence="9" id="KW-1185">Reference proteome</keyword>
<dbReference type="EMBL" id="BSXU01001019">
    <property type="protein sequence ID" value="GMG22865.1"/>
    <property type="molecule type" value="Genomic_DNA"/>
</dbReference>
<feature type="compositionally biased region" description="Basic residues" evidence="6">
    <location>
        <begin position="352"/>
        <end position="373"/>
    </location>
</feature>
<evidence type="ECO:0000259" key="7">
    <source>
        <dbReference type="Pfam" id="PF09197"/>
    </source>
</evidence>
<sequence length="620" mass="70272">MTSQSQNPSSMPENSDLFVDAVTAEPLKFLLSSPLDEDEKLEESITSNGGSVVQQPDGETIILAKPDSIPEEYKKSHKIYNYKLIENSIAKSFQVRFDTHLLSSPSIVLGPPSGGSTSTSESPRRNYFTAAEDAMLIEEVRKRPWFSYKGRPIYEEILKLDCFKGRTVDSLRERMRKLQVDLQYVYVANNSNVLKKGKDGKYLRDYNFDKKKHKAFTALEDFQLARDAYKTSDTFDVDDYYYESVVLPTGFFQKFSSSHGGIRTPESYRQRFKNYLLTFGVTVYLKYYLTVLNNGEEPLPSNTANSNWLKARKAAKGLNKSLKFPGLDMDDDTILEDMNTVELGDEASSNSKAKKGTKRQKTKKTKSPQKRRKLSTDVHSDSDNESPDSPTPKARGKKKVSVLTKSPKKAATRSSNRIREANKSQVVDSESEMENEEMSDSDSVDEPNTNVNCIINGVNFAVPTTEMVDWNLKPIKSIRPPITFDKAPEEKEFLQKAKAITEEMQNAFLKLPATKASSHKQAIFKKARRIGINPYYLSFLVDRSAGSYLIESLKVCYRSQCNSILTIRPGVWSTKAIELLLKNDESIDKVLREYHGENSFKLIQAKLRKGNESYKKSSHK</sequence>
<evidence type="ECO:0000256" key="4">
    <source>
        <dbReference type="ARBA" id="ARBA00023242"/>
    </source>
</evidence>
<protein>
    <recommendedName>
        <fullName evidence="5">DNA-binding protein RAP1</fullName>
    </recommendedName>
</protein>
<accession>A0A9W7DE46</accession>
<dbReference type="PANTHER" id="PTHR16466:SF6">
    <property type="entry name" value="TELOMERIC REPEAT-BINDING FACTOR 2-INTERACTING PROTEIN 1"/>
    <property type="match status" value="1"/>
</dbReference>
<comment type="similarity">
    <text evidence="1 5">Belongs to the RAP1 family.</text>
</comment>
<dbReference type="OrthoDB" id="435460at2759"/>
<gene>
    <name evidence="8" type="ORF">Amon01_000270600</name>
</gene>
<feature type="compositionally biased region" description="Polar residues" evidence="6">
    <location>
        <begin position="44"/>
        <end position="53"/>
    </location>
</feature>
<dbReference type="GO" id="GO:0070187">
    <property type="term" value="C:shelterin complex"/>
    <property type="evidence" value="ECO:0007669"/>
    <property type="project" value="TreeGrafter"/>
</dbReference>
<dbReference type="PANTHER" id="PTHR16466">
    <property type="entry name" value="TELOMERE REPEAT-BINDING FACTOR 2-INTERACTING PROTEIN 1"/>
    <property type="match status" value="1"/>
</dbReference>
<keyword evidence="2 5" id="KW-0158">Chromosome</keyword>
<keyword evidence="3 5" id="KW-0779">Telomere</keyword>
<evidence type="ECO:0000313" key="8">
    <source>
        <dbReference type="EMBL" id="GMG22865.1"/>
    </source>
</evidence>
<feature type="region of interest" description="Disordered" evidence="6">
    <location>
        <begin position="33"/>
        <end position="53"/>
    </location>
</feature>
<dbReference type="InterPro" id="IPR015280">
    <property type="entry name" value="Rap1_DNA-bd"/>
</dbReference>
<feature type="domain" description="Rap1 DNA-binding" evidence="7">
    <location>
        <begin position="206"/>
        <end position="302"/>
    </location>
</feature>
<evidence type="ECO:0000256" key="1">
    <source>
        <dbReference type="ARBA" id="ARBA00010467"/>
    </source>
</evidence>
<evidence type="ECO:0000313" key="9">
    <source>
        <dbReference type="Proteomes" id="UP001165063"/>
    </source>
</evidence>
<dbReference type="InterPro" id="IPR009057">
    <property type="entry name" value="Homeodomain-like_sf"/>
</dbReference>
<evidence type="ECO:0000256" key="2">
    <source>
        <dbReference type="ARBA" id="ARBA00022454"/>
    </source>
</evidence>
<dbReference type="InterPro" id="IPR039595">
    <property type="entry name" value="TE2IP/Rap1"/>
</dbReference>
<dbReference type="GO" id="GO:0010833">
    <property type="term" value="P:telomere maintenance via telomere lengthening"/>
    <property type="evidence" value="ECO:0007669"/>
    <property type="project" value="UniProtKB-UniRule"/>
</dbReference>
<dbReference type="GO" id="GO:0042162">
    <property type="term" value="F:telomeric DNA binding"/>
    <property type="evidence" value="ECO:0007669"/>
    <property type="project" value="TreeGrafter"/>
</dbReference>
<comment type="subunit">
    <text evidence="5">Homodimer.</text>
</comment>
<dbReference type="AlphaFoldDB" id="A0A9W7DE46"/>
<dbReference type="Pfam" id="PF09197">
    <property type="entry name" value="Rap1-DNA-bind"/>
    <property type="match status" value="1"/>
</dbReference>
<comment type="function">
    <text evidence="5">Involved in the regulation of telomere length, clustering and has a specific role in telomere position effect (TPE).</text>
</comment>
<feature type="region of interest" description="Disordered" evidence="6">
    <location>
        <begin position="341"/>
        <end position="448"/>
    </location>
</feature>
<dbReference type="Gene3D" id="1.10.10.60">
    <property type="entry name" value="Homeodomain-like"/>
    <property type="match status" value="2"/>
</dbReference>
<dbReference type="SUPFAM" id="SSF46689">
    <property type="entry name" value="Homeodomain-like"/>
    <property type="match status" value="1"/>
</dbReference>
<reference evidence="8" key="1">
    <citation type="submission" date="2023-04" db="EMBL/GenBank/DDBJ databases">
        <title>Ambrosiozyma monospora NBRC 1965.</title>
        <authorList>
            <person name="Ichikawa N."/>
            <person name="Sato H."/>
            <person name="Tonouchi N."/>
        </authorList>
    </citation>
    <scope>NUCLEOTIDE SEQUENCE</scope>
    <source>
        <strain evidence="8">NBRC 1965</strain>
    </source>
</reference>
<feature type="compositionally biased region" description="Acidic residues" evidence="6">
    <location>
        <begin position="429"/>
        <end position="445"/>
    </location>
</feature>
<comment type="caution">
    <text evidence="8">The sequence shown here is derived from an EMBL/GenBank/DDBJ whole genome shotgun (WGS) entry which is preliminary data.</text>
</comment>
<keyword evidence="4 5" id="KW-0539">Nucleus</keyword>
<feature type="compositionally biased region" description="Basic residues" evidence="6">
    <location>
        <begin position="394"/>
        <end position="411"/>
    </location>
</feature>
<dbReference type="Proteomes" id="UP001165063">
    <property type="component" value="Unassembled WGS sequence"/>
</dbReference>
<organism evidence="8 9">
    <name type="scientific">Ambrosiozyma monospora</name>
    <name type="common">Yeast</name>
    <name type="synonym">Endomycopsis monosporus</name>
    <dbReference type="NCBI Taxonomy" id="43982"/>
    <lineage>
        <taxon>Eukaryota</taxon>
        <taxon>Fungi</taxon>
        <taxon>Dikarya</taxon>
        <taxon>Ascomycota</taxon>
        <taxon>Saccharomycotina</taxon>
        <taxon>Pichiomycetes</taxon>
        <taxon>Pichiales</taxon>
        <taxon>Pichiaceae</taxon>
        <taxon>Ambrosiozyma</taxon>
    </lineage>
</organism>